<keyword evidence="6" id="KW-1185">Reference proteome</keyword>
<keyword evidence="2" id="KW-0812">Transmembrane</keyword>
<dbReference type="InterPro" id="IPR011990">
    <property type="entry name" value="TPR-like_helical_dom_sf"/>
</dbReference>
<dbReference type="RefSeq" id="WP_113988440.1">
    <property type="nucleotide sequence ID" value="NZ_QLST01000004.1"/>
</dbReference>
<evidence type="ECO:0000259" key="4">
    <source>
        <dbReference type="SMART" id="SM00287"/>
    </source>
</evidence>
<dbReference type="InterPro" id="IPR019734">
    <property type="entry name" value="TPR_rpt"/>
</dbReference>
<dbReference type="Proteomes" id="UP000253319">
    <property type="component" value="Unassembled WGS sequence"/>
</dbReference>
<dbReference type="PROSITE" id="PS50293">
    <property type="entry name" value="TPR_REGION"/>
    <property type="match status" value="1"/>
</dbReference>
<feature type="chain" id="PRO_5016850643" evidence="3">
    <location>
        <begin position="18"/>
        <end position="255"/>
    </location>
</feature>
<feature type="signal peptide" evidence="3">
    <location>
        <begin position="1"/>
        <end position="17"/>
    </location>
</feature>
<evidence type="ECO:0000256" key="1">
    <source>
        <dbReference type="PROSITE-ProRule" id="PRU00339"/>
    </source>
</evidence>
<dbReference type="EMBL" id="QLST01000004">
    <property type="protein sequence ID" value="RBA29010.1"/>
    <property type="molecule type" value="Genomic_DNA"/>
</dbReference>
<keyword evidence="3" id="KW-0732">Signal</keyword>
<gene>
    <name evidence="5" type="ORF">DPN68_04405</name>
</gene>
<proteinExistence type="predicted"/>
<organism evidence="5 6">
    <name type="scientific">Flavobacterium tibetense</name>
    <dbReference type="NCBI Taxonomy" id="2233533"/>
    <lineage>
        <taxon>Bacteria</taxon>
        <taxon>Pseudomonadati</taxon>
        <taxon>Bacteroidota</taxon>
        <taxon>Flavobacteriia</taxon>
        <taxon>Flavobacteriales</taxon>
        <taxon>Flavobacteriaceae</taxon>
        <taxon>Flavobacterium</taxon>
    </lineage>
</organism>
<dbReference type="InterPro" id="IPR003646">
    <property type="entry name" value="SH3-like_bac-type"/>
</dbReference>
<dbReference type="Pfam" id="PF08239">
    <property type="entry name" value="SH3_3"/>
    <property type="match status" value="1"/>
</dbReference>
<evidence type="ECO:0000313" key="5">
    <source>
        <dbReference type="EMBL" id="RBA29010.1"/>
    </source>
</evidence>
<dbReference type="Gene3D" id="1.25.40.10">
    <property type="entry name" value="Tetratricopeptide repeat domain"/>
    <property type="match status" value="1"/>
</dbReference>
<dbReference type="OrthoDB" id="9776208at2"/>
<feature type="domain" description="SH3b" evidence="4">
    <location>
        <begin position="192"/>
        <end position="255"/>
    </location>
</feature>
<comment type="caution">
    <text evidence="5">The sequence shown here is derived from an EMBL/GenBank/DDBJ whole genome shotgun (WGS) entry which is preliminary data.</text>
</comment>
<accession>A0A365P384</accession>
<evidence type="ECO:0000256" key="2">
    <source>
        <dbReference type="SAM" id="Phobius"/>
    </source>
</evidence>
<dbReference type="SUPFAM" id="SSF48452">
    <property type="entry name" value="TPR-like"/>
    <property type="match status" value="1"/>
</dbReference>
<sequence length="255" mass="29202">MKFIVYFFLLFSSFVWADEPAPNVNDIFELANEKYRNGDYAAAVEGYESLVTNFERESSDLYFNIGNCYYKLGKIAPAIYYFEKALLLNPNDEAIQTNLSFAQKRAIDDIKEIPEIGFGQMVFSFTKMASVDTWAWIAIFGGFGFLLSFIIYYFGQTTLLKRSFFIGMFAFLIVLFVAVLAAIIQKEMEAKIRPAIVFAEEVAVKTEPRTNAETAFELHEGTKVFVLETVANWQQIQLTDKTQGWIEKEAIKELK</sequence>
<reference evidence="5 6" key="1">
    <citation type="submission" date="2018-06" db="EMBL/GenBank/DDBJ databases">
        <title>Flavobacterium tibetense sp. nov., isolated from a wetland YonghuCo on Tibetan Plateau.</title>
        <authorList>
            <person name="Xing P."/>
            <person name="Phurbu D."/>
            <person name="Lu H."/>
        </authorList>
    </citation>
    <scope>NUCLEOTIDE SEQUENCE [LARGE SCALE GENOMIC DNA]</scope>
    <source>
        <strain evidence="5 6">YH5</strain>
    </source>
</reference>
<feature type="transmembrane region" description="Helical" evidence="2">
    <location>
        <begin position="164"/>
        <end position="184"/>
    </location>
</feature>
<dbReference type="SMART" id="SM00028">
    <property type="entry name" value="TPR"/>
    <property type="match status" value="2"/>
</dbReference>
<dbReference type="PROSITE" id="PS50005">
    <property type="entry name" value="TPR"/>
    <property type="match status" value="1"/>
</dbReference>
<protein>
    <submittedName>
        <fullName evidence="5">BatE protein</fullName>
    </submittedName>
</protein>
<feature type="transmembrane region" description="Helical" evidence="2">
    <location>
        <begin position="134"/>
        <end position="155"/>
    </location>
</feature>
<name>A0A365P384_9FLAO</name>
<keyword evidence="2" id="KW-1133">Transmembrane helix</keyword>
<dbReference type="Pfam" id="PF00515">
    <property type="entry name" value="TPR_1"/>
    <property type="match status" value="1"/>
</dbReference>
<feature type="repeat" description="TPR" evidence="1">
    <location>
        <begin position="59"/>
        <end position="92"/>
    </location>
</feature>
<keyword evidence="2" id="KW-0472">Membrane</keyword>
<keyword evidence="1" id="KW-0802">TPR repeat</keyword>
<dbReference type="SMART" id="SM00287">
    <property type="entry name" value="SH3b"/>
    <property type="match status" value="1"/>
</dbReference>
<dbReference type="Gene3D" id="2.30.30.40">
    <property type="entry name" value="SH3 Domains"/>
    <property type="match status" value="1"/>
</dbReference>
<evidence type="ECO:0000256" key="3">
    <source>
        <dbReference type="SAM" id="SignalP"/>
    </source>
</evidence>
<evidence type="ECO:0000313" key="6">
    <source>
        <dbReference type="Proteomes" id="UP000253319"/>
    </source>
</evidence>
<dbReference type="AlphaFoldDB" id="A0A365P384"/>